<organism evidence="5 6">
    <name type="scientific">Cricetulus griseus</name>
    <name type="common">Chinese hamster</name>
    <name type="synonym">Cricetulus barabensis griseus</name>
    <dbReference type="NCBI Taxonomy" id="10029"/>
    <lineage>
        <taxon>Eukaryota</taxon>
        <taxon>Metazoa</taxon>
        <taxon>Chordata</taxon>
        <taxon>Craniata</taxon>
        <taxon>Vertebrata</taxon>
        <taxon>Euteleostomi</taxon>
        <taxon>Mammalia</taxon>
        <taxon>Eutheria</taxon>
        <taxon>Euarchontoglires</taxon>
        <taxon>Glires</taxon>
        <taxon>Rodentia</taxon>
        <taxon>Myomorpha</taxon>
        <taxon>Muroidea</taxon>
        <taxon>Cricetidae</taxon>
        <taxon>Cricetinae</taxon>
        <taxon>Cricetulus</taxon>
    </lineage>
</organism>
<keyword evidence="4" id="KW-0539">Nucleus</keyword>
<evidence type="ECO:0000313" key="5">
    <source>
        <dbReference type="Proteomes" id="UP001108280"/>
    </source>
</evidence>
<reference evidence="5" key="2">
    <citation type="journal article" date="2020" name="Biotechnol. Bioeng.">
        <title>Chromosome-scale scaffolds for the Chinese hamster reference genome assembly to facilitate the study of the CHO epigenome.</title>
        <authorList>
            <person name="Hilliard W."/>
            <person name="MacDonald M."/>
            <person name="Lee K.H."/>
        </authorList>
    </citation>
    <scope>NUCLEOTIDE SEQUENCE [LARGE SCALE GENOMIC DNA]</scope>
    <source>
        <strain evidence="5">17A/GY</strain>
    </source>
</reference>
<protein>
    <submittedName>
        <fullName evidence="6">U3 small nucleolar RNA-associated protein 14 homolog C-like</fullName>
    </submittedName>
</protein>
<proteinExistence type="inferred from homology"/>
<name>A0A9J7GNL6_CRIGR</name>
<dbReference type="PANTHER" id="PTHR14150">
    <property type="entry name" value="U3 SMALL NUCLEOLAR RNA-ASSOCIATED PROTEIN 14"/>
    <property type="match status" value="1"/>
</dbReference>
<dbReference type="KEGG" id="cge:100751535"/>
<dbReference type="GeneID" id="100751535"/>
<evidence type="ECO:0000313" key="6">
    <source>
        <dbReference type="RefSeq" id="XP_027289327.1"/>
    </source>
</evidence>
<dbReference type="RefSeq" id="XP_007634611.2">
    <property type="nucleotide sequence ID" value="XM_007636421.3"/>
</dbReference>
<dbReference type="AlphaFoldDB" id="A0A9J7GNL6"/>
<evidence type="ECO:0000256" key="4">
    <source>
        <dbReference type="ARBA" id="ARBA00023242"/>
    </source>
</evidence>
<reference evidence="6" key="3">
    <citation type="submission" date="2025-08" db="UniProtKB">
        <authorList>
            <consortium name="RefSeq"/>
        </authorList>
    </citation>
    <scope>IDENTIFICATION</scope>
    <source>
        <strain evidence="6">17A/GY</strain>
        <tissue evidence="6">Liver</tissue>
    </source>
</reference>
<keyword evidence="5" id="KW-1185">Reference proteome</keyword>
<comment type="subcellular location">
    <subcellularLocation>
        <location evidence="1">Nucleus</location>
        <location evidence="1">Nucleolus</location>
    </subcellularLocation>
</comment>
<sequence length="133" mass="14925">MSQPGIRSCHEALPRQVAVLALVSSQEDEMEREQKQMIKEAFAGDDVIKEFLKEKREAIQASKPKDMDLTLPGWGEWGGMDLKPSAKKRRRFLIKAPEGPPRKDKNLPNVIISEKGNIQAEAHQVGSEHSLLV</sequence>
<dbReference type="GO" id="GO:0006364">
    <property type="term" value="P:rRNA processing"/>
    <property type="evidence" value="ECO:0007669"/>
    <property type="project" value="InterPro"/>
</dbReference>
<accession>A0A9J7GNL6</accession>
<dbReference type="RefSeq" id="XP_027289327.1">
    <property type="nucleotide sequence ID" value="XM_027433526.1"/>
</dbReference>
<evidence type="ECO:0000256" key="1">
    <source>
        <dbReference type="ARBA" id="ARBA00004604"/>
    </source>
</evidence>
<dbReference type="GO" id="GO:0032040">
    <property type="term" value="C:small-subunit processome"/>
    <property type="evidence" value="ECO:0007669"/>
    <property type="project" value="InterPro"/>
</dbReference>
<evidence type="ECO:0000256" key="3">
    <source>
        <dbReference type="ARBA" id="ARBA00022553"/>
    </source>
</evidence>
<dbReference type="InterPro" id="IPR006709">
    <property type="entry name" value="SSU_processome_Utp14"/>
</dbReference>
<dbReference type="OrthoDB" id="277439at2759"/>
<comment type="similarity">
    <text evidence="2">Belongs to the UTP14 family.</text>
</comment>
<evidence type="ECO:0000256" key="2">
    <source>
        <dbReference type="ARBA" id="ARBA00007774"/>
    </source>
</evidence>
<reference evidence="5" key="1">
    <citation type="journal article" date="2018" name="Biotechnol. Bioeng.">
        <title>A reference genome of the Chinese hamster based on a hybrid assembly strategy.</title>
        <authorList>
            <person name="Rupp O."/>
            <person name="MacDonald M.L."/>
            <person name="Li S."/>
            <person name="Dhiman H."/>
            <person name="Polson S."/>
            <person name="Griep S."/>
            <person name="Heffner K."/>
            <person name="Hernandez I."/>
            <person name="Brinkrolf K."/>
            <person name="Jadhav V."/>
            <person name="Samoudi M."/>
            <person name="Hao H."/>
            <person name="Kingham B."/>
            <person name="Goesmann A."/>
            <person name="Betenbaugh M.J."/>
            <person name="Lewis N.E."/>
            <person name="Borth N."/>
            <person name="Lee K.H."/>
        </authorList>
    </citation>
    <scope>NUCLEOTIDE SEQUENCE [LARGE SCALE GENOMIC DNA]</scope>
    <source>
        <strain evidence="5">17A/GY</strain>
    </source>
</reference>
<keyword evidence="3" id="KW-0597">Phosphoprotein</keyword>
<dbReference type="Proteomes" id="UP001108280">
    <property type="component" value="Chromosome X"/>
</dbReference>
<dbReference type="PANTHER" id="PTHR14150:SF21">
    <property type="entry name" value="U3 SMALL NUCLEOLAR RNA-ASSOCIATED PROTEIN 14 HOMOLOG A"/>
    <property type="match status" value="1"/>
</dbReference>
<dbReference type="Pfam" id="PF04615">
    <property type="entry name" value="Utp14"/>
    <property type="match status" value="1"/>
</dbReference>
<gene>
    <name evidence="6" type="primary">LOC100751535</name>
</gene>